<name>A0A0H4VPM5_9BACT</name>
<dbReference type="PATRIC" id="fig|1379910.4.peg.2146"/>
<dbReference type="PANTHER" id="PTHR15239">
    <property type="entry name" value="NUCLEAR EXPORT MEDIATOR FACTOR NEMF"/>
    <property type="match status" value="1"/>
</dbReference>
<organism evidence="3 4">
    <name type="scientific">Rufibacter radiotolerans</name>
    <dbReference type="NCBI Taxonomy" id="1379910"/>
    <lineage>
        <taxon>Bacteria</taxon>
        <taxon>Pseudomonadati</taxon>
        <taxon>Bacteroidota</taxon>
        <taxon>Cytophagia</taxon>
        <taxon>Cytophagales</taxon>
        <taxon>Hymenobacteraceae</taxon>
        <taxon>Rufibacter</taxon>
    </lineage>
</organism>
<dbReference type="STRING" id="1379910.TH63_09885"/>
<gene>
    <name evidence="3" type="ORF">TH63_09885</name>
</gene>
<evidence type="ECO:0000256" key="1">
    <source>
        <dbReference type="SAM" id="Coils"/>
    </source>
</evidence>
<protein>
    <recommendedName>
        <fullName evidence="2">NFACT RNA-binding domain-containing protein</fullName>
    </recommendedName>
</protein>
<dbReference type="Pfam" id="PF05833">
    <property type="entry name" value="NFACT_N"/>
    <property type="match status" value="1"/>
</dbReference>
<dbReference type="AlphaFoldDB" id="A0A0H4VPM5"/>
<evidence type="ECO:0000259" key="2">
    <source>
        <dbReference type="Pfam" id="PF05670"/>
    </source>
</evidence>
<evidence type="ECO:0000313" key="4">
    <source>
        <dbReference type="Proteomes" id="UP000036458"/>
    </source>
</evidence>
<dbReference type="Proteomes" id="UP000036458">
    <property type="component" value="Chromosome"/>
</dbReference>
<dbReference type="Gene3D" id="2.30.310.10">
    <property type="entry name" value="ibrinogen binding protein from staphylococcus aureus domain"/>
    <property type="match status" value="1"/>
</dbReference>
<dbReference type="InterPro" id="IPR051608">
    <property type="entry name" value="RQC_Subunit_NEMF"/>
</dbReference>
<dbReference type="OrthoDB" id="9766163at2"/>
<accession>A0A0H4VPM5</accession>
<keyword evidence="4" id="KW-1185">Reference proteome</keyword>
<keyword evidence="1" id="KW-0175">Coiled coil</keyword>
<reference evidence="3 4" key="1">
    <citation type="submission" date="2015-01" db="EMBL/GenBank/DDBJ databases">
        <title>Rufibacter sp./DG31D/ whole genome sequencing.</title>
        <authorList>
            <person name="Kim M.K."/>
            <person name="Srinivasan S."/>
            <person name="Lee J.-J."/>
        </authorList>
    </citation>
    <scope>NUCLEOTIDE SEQUENCE [LARGE SCALE GENOMIC DNA]</scope>
    <source>
        <strain evidence="3 4">DG31D</strain>
    </source>
</reference>
<dbReference type="KEGG" id="ruf:TH63_09885"/>
<feature type="domain" description="NFACT RNA-binding" evidence="2">
    <location>
        <begin position="402"/>
        <end position="499"/>
    </location>
</feature>
<dbReference type="GO" id="GO:1990112">
    <property type="term" value="C:RQC complex"/>
    <property type="evidence" value="ECO:0007669"/>
    <property type="project" value="TreeGrafter"/>
</dbReference>
<dbReference type="InterPro" id="IPR008532">
    <property type="entry name" value="NFACT_RNA-bd"/>
</dbReference>
<evidence type="ECO:0000313" key="3">
    <source>
        <dbReference type="EMBL" id="AKQ45882.1"/>
    </source>
</evidence>
<dbReference type="RefSeq" id="WP_048920807.1">
    <property type="nucleotide sequence ID" value="NZ_CP010777.1"/>
</dbReference>
<dbReference type="GO" id="GO:0000049">
    <property type="term" value="F:tRNA binding"/>
    <property type="evidence" value="ECO:0007669"/>
    <property type="project" value="TreeGrafter"/>
</dbReference>
<dbReference type="GO" id="GO:0072344">
    <property type="term" value="P:rescue of stalled ribosome"/>
    <property type="evidence" value="ECO:0007669"/>
    <property type="project" value="TreeGrafter"/>
</dbReference>
<dbReference type="Pfam" id="PF05670">
    <property type="entry name" value="NFACT-R_1"/>
    <property type="match status" value="1"/>
</dbReference>
<sequence>MHQNFFFLRKLAHKLDATMRGFTLQAAFSQEKDELVLAFAKEGQEFFLKAIQTSTFSSLQFPQSFNRARQNSVDLFPALLGETVQEVRVHQQERSFYIRFTHQKVLLFKLFGNRSNVVLFVEEEAVELFHRKLIKDLTLDYRHMDQSFQLEKETFLKDPLQLRKMLPTLGDLPWAYLEEHGYGALTPEQQWQLVQDMLQVLENPTHYYLTTYQKLLRLSLLPVGSIQETFTDPILALNAFVPQYRSQEYFQKNYTATHKQLSKQLEGAQKIWYQIQEQLEHWHHGTPYSRTADVIMANLTNIPAGSKEVELYDFYQDANRLVKLHATETPQKTAERLYKKAKNQQIELRLLQERASRKEEEVERLSSHLKLLEGLHTAQELRQFLKQHAPATVAQQVDLPYYAFEVMGFKVLVGKNAKSNDKLTLKHTHKDDLWLHAKDVPGSHVIIKFQPGKPFPMPVIETAAQLAAFYSKRKNDSLCPVLYTPKKYVRKPKGAAPGSVFVEREKVVLVKPENPLR</sequence>
<proteinExistence type="predicted"/>
<feature type="coiled-coil region" evidence="1">
    <location>
        <begin position="334"/>
        <end position="375"/>
    </location>
</feature>
<dbReference type="GO" id="GO:0043023">
    <property type="term" value="F:ribosomal large subunit binding"/>
    <property type="evidence" value="ECO:0007669"/>
    <property type="project" value="TreeGrafter"/>
</dbReference>
<dbReference type="PANTHER" id="PTHR15239:SF6">
    <property type="entry name" value="RIBOSOME QUALITY CONTROL COMPLEX SUBUNIT NEMF"/>
    <property type="match status" value="1"/>
</dbReference>
<dbReference type="EMBL" id="CP010777">
    <property type="protein sequence ID" value="AKQ45882.1"/>
    <property type="molecule type" value="Genomic_DNA"/>
</dbReference>